<evidence type="ECO:0000313" key="3">
    <source>
        <dbReference type="Proteomes" id="UP001275436"/>
    </source>
</evidence>
<dbReference type="PANTHER" id="PTHR30344">
    <property type="entry name" value="6-PHOSPHOGLUCONOLACTONASE-RELATED"/>
    <property type="match status" value="1"/>
</dbReference>
<dbReference type="RefSeq" id="WP_317957939.1">
    <property type="nucleotide sequence ID" value="NZ_BSKO01000001.1"/>
</dbReference>
<dbReference type="InterPro" id="IPR011048">
    <property type="entry name" value="Haem_d1_sf"/>
</dbReference>
<accession>A0ABQ5TI55</accession>
<reference evidence="2 3" key="1">
    <citation type="submission" date="2023-02" db="EMBL/GenBank/DDBJ databases">
        <title>Oceanobacillus kimchii IFOP_LL358 isolated form Alexandrium catenella lab strain.</title>
        <authorList>
            <person name="Gajardo G."/>
            <person name="Ueki S."/>
            <person name="Maruyama F."/>
        </authorList>
    </citation>
    <scope>NUCLEOTIDE SEQUENCE [LARGE SCALE GENOMIC DNA]</scope>
    <source>
        <strain evidence="2 3">IFOP_LL358</strain>
    </source>
</reference>
<keyword evidence="3" id="KW-1185">Reference proteome</keyword>
<dbReference type="EMBL" id="BSKO01000001">
    <property type="protein sequence ID" value="GLO65797.1"/>
    <property type="molecule type" value="Genomic_DNA"/>
</dbReference>
<evidence type="ECO:0000313" key="2">
    <source>
        <dbReference type="EMBL" id="GLO65797.1"/>
    </source>
</evidence>
<dbReference type="SUPFAM" id="SSF51004">
    <property type="entry name" value="C-terminal (heme d1) domain of cytochrome cd1-nitrite reductase"/>
    <property type="match status" value="1"/>
</dbReference>
<comment type="similarity">
    <text evidence="1">Belongs to the cycloisomerase 2 family.</text>
</comment>
<dbReference type="Proteomes" id="UP001275436">
    <property type="component" value="Unassembled WGS sequence"/>
</dbReference>
<dbReference type="PANTHER" id="PTHR30344:SF1">
    <property type="entry name" value="6-PHOSPHOGLUCONOLACTONASE"/>
    <property type="match status" value="1"/>
</dbReference>
<evidence type="ECO:0000256" key="1">
    <source>
        <dbReference type="ARBA" id="ARBA00005564"/>
    </source>
</evidence>
<dbReference type="Pfam" id="PF10282">
    <property type="entry name" value="Lactonase"/>
    <property type="match status" value="1"/>
</dbReference>
<dbReference type="InterPro" id="IPR019405">
    <property type="entry name" value="Lactonase_7-beta_prop"/>
</dbReference>
<organism evidence="2 3">
    <name type="scientific">Oceanobacillus kimchii</name>
    <dbReference type="NCBI Taxonomy" id="746691"/>
    <lineage>
        <taxon>Bacteria</taxon>
        <taxon>Bacillati</taxon>
        <taxon>Bacillota</taxon>
        <taxon>Bacilli</taxon>
        <taxon>Bacillales</taxon>
        <taxon>Bacillaceae</taxon>
        <taxon>Oceanobacillus</taxon>
    </lineage>
</organism>
<proteinExistence type="inferred from homology"/>
<evidence type="ECO:0008006" key="4">
    <source>
        <dbReference type="Google" id="ProtNLM"/>
    </source>
</evidence>
<sequence length="345" mass="37996">MTDGKTFIGFAGTYTRKTSEGIYRFTLNTDTKQFEQVEVAEKVDNPTYLTISEDKKYLYSVAQEESMGGVKSFQINPEKSELSLINGQLVEGAPPCHLDVRGEVLVTGNYHKGDIGVHLLNNAQLEQGKFLKHEGNGPHKRQEKPHVHYTGFTPDGSYVVVADLGTDELVTYRIEGDSLSHVSTLNVAPGSGPRHIVFHSDKPVAYLLTELSSEVIVLDYNKKTGQFKQKQTIKAIPESFKDTNDASAIHISSDGKFIYTGNRGHNSIAVFSVDDSSGTLTLVEITPSGGEWPRDFVLDPTEQFLIASNQHSGNIVLFQRNTATGKLSLTNSEIEVPEVVCVKFL</sequence>
<gene>
    <name evidence="2" type="ORF">MACH08_15810</name>
</gene>
<dbReference type="Gene3D" id="2.130.10.10">
    <property type="entry name" value="YVTN repeat-like/Quinoprotein amine dehydrogenase"/>
    <property type="match status" value="1"/>
</dbReference>
<protein>
    <recommendedName>
        <fullName evidence="4">6-phosphogluconolactonase</fullName>
    </recommendedName>
</protein>
<name>A0ABQ5TI55_9BACI</name>
<dbReference type="InterPro" id="IPR015943">
    <property type="entry name" value="WD40/YVTN_repeat-like_dom_sf"/>
</dbReference>
<dbReference type="InterPro" id="IPR050282">
    <property type="entry name" value="Cycloisomerase_2"/>
</dbReference>
<comment type="caution">
    <text evidence="2">The sequence shown here is derived from an EMBL/GenBank/DDBJ whole genome shotgun (WGS) entry which is preliminary data.</text>
</comment>